<proteinExistence type="predicted"/>
<dbReference type="InterPro" id="IPR014721">
    <property type="entry name" value="Ribsml_uS5_D2-typ_fold_subgr"/>
</dbReference>
<dbReference type="CDD" id="cd03711">
    <property type="entry name" value="Tet_C"/>
    <property type="match status" value="1"/>
</dbReference>
<dbReference type="Pfam" id="PF14492">
    <property type="entry name" value="EFG_III"/>
    <property type="match status" value="1"/>
</dbReference>
<dbReference type="InterPro" id="IPR009000">
    <property type="entry name" value="Transl_B-barrel_sf"/>
</dbReference>
<sequence length="896" mass="100057">MGRQAEESKGKRRLCTGLFAHVDAGKTTLSEGLLYTCGCLKRLGRVDHKDAFLDTYALERERGITIFSKQAVLPLEDMAITLLDTPGHVDFSAEMERTLQVLDCAILVISGTDGVQGHTMTLWRLLERYGVPVFLFVNKMDLAGADRDTLLSGLKARLDEGCVDFGPGQDRDSWLENVAVCGEDVLERYLETGEVAEEDIAALIRARKLFPCYFGSALRLEGVEELLSGLSKYGTSPDYPREFGARVYKIARDPQGNRLTYLKVTGGSLKVKALLTNRRAALAEEKVWEEKADQIRIYSGAKFTTVDEAPAGTVCAVTGLSRTVPGEGLGWEAEGETPVLEPVLTYRVVLPEGCDPHTALLKLGELAEEDPQLHIVWNEQLREIHIQLMGEVQLEVLRRLIGERFGLDVTFDAGSIVYRETIAEPVEGVGHFEPLRHYAEVHLLLEPGERGSGLHFASACGEDMLDRNWQRLILTHLEEKQHLGVLTGSPITDMRITLVAGRAHVKHTEGGDFRQATYRAVRQGLMQAKSILLEPWYSFRLEIPPECVGRAMTDLQRMGGETDTPETLGEETVLTGSAPVAGLRDYAAEVMSYTKGRGRLFCTLKGYQPCHNQDEVVAAIGYQCERDTENPADSVFCSHGAGVVVKWNEVREHMHVDSGLRLGGQEEEPEEETPVYRPGTSYSDGVAQDKELQAIFERTYGPIKRRDFLPQEPVRKKHAELPERREVALRDSGPEYLLVDGYNIIFAWDELKAVARTSLDAARQLLMDILSNYQGFRKCVVILVFDAYKVPRNTGDVSKYHNIYVVYTKEAETADAYIERATYELGKHHHVRVATSDSAEQLIILGHGALRVSARIFKAEVEQAEGQISDILSRNNRQEKSKPVRAAMERAKRQKN</sequence>
<comment type="caution">
    <text evidence="7">The sequence shown here is derived from an EMBL/GenBank/DDBJ whole genome shotgun (WGS) entry which is preliminary data.</text>
</comment>
<dbReference type="InterPro" id="IPR000640">
    <property type="entry name" value="EFG_V-like"/>
</dbReference>
<accession>A0ABV1E835</accession>
<dbReference type="PANTHER" id="PTHR43261">
    <property type="entry name" value="TRANSLATION ELONGATION FACTOR G-RELATED"/>
    <property type="match status" value="1"/>
</dbReference>
<reference evidence="7 8" key="1">
    <citation type="submission" date="2024-03" db="EMBL/GenBank/DDBJ databases">
        <title>Human intestinal bacterial collection.</title>
        <authorList>
            <person name="Pauvert C."/>
            <person name="Hitch T.C.A."/>
            <person name="Clavel T."/>
        </authorList>
    </citation>
    <scope>NUCLEOTIDE SEQUENCE [LARGE SCALE GENOMIC DNA]</scope>
    <source>
        <strain evidence="7 8">CLA-AP-H29</strain>
    </source>
</reference>
<dbReference type="SMART" id="SM00889">
    <property type="entry name" value="EFG_IV"/>
    <property type="match status" value="1"/>
</dbReference>
<evidence type="ECO:0000259" key="6">
    <source>
        <dbReference type="PROSITE" id="PS51722"/>
    </source>
</evidence>
<organism evidence="7 8">
    <name type="scientific">Pseudoflavonifractor intestinihominis</name>
    <dbReference type="NCBI Taxonomy" id="3133171"/>
    <lineage>
        <taxon>Bacteria</taxon>
        <taxon>Bacillati</taxon>
        <taxon>Bacillota</taxon>
        <taxon>Clostridia</taxon>
        <taxon>Eubacteriales</taxon>
        <taxon>Oscillospiraceae</taxon>
        <taxon>Pseudoflavonifractor</taxon>
    </lineage>
</organism>
<dbReference type="PROSITE" id="PS00301">
    <property type="entry name" value="G_TR_1"/>
    <property type="match status" value="1"/>
</dbReference>
<dbReference type="SUPFAM" id="SSF54211">
    <property type="entry name" value="Ribosomal protein S5 domain 2-like"/>
    <property type="match status" value="1"/>
</dbReference>
<dbReference type="InterPro" id="IPR041095">
    <property type="entry name" value="EFG_II"/>
</dbReference>
<dbReference type="InterPro" id="IPR000795">
    <property type="entry name" value="T_Tr_GTP-bd_dom"/>
</dbReference>
<dbReference type="Pfam" id="PF00009">
    <property type="entry name" value="GTP_EFTU"/>
    <property type="match status" value="1"/>
</dbReference>
<feature type="region of interest" description="Disordered" evidence="5">
    <location>
        <begin position="662"/>
        <end position="682"/>
    </location>
</feature>
<dbReference type="Gene3D" id="3.30.70.870">
    <property type="entry name" value="Elongation Factor G (Translational Gtpase), domain 3"/>
    <property type="match status" value="1"/>
</dbReference>
<keyword evidence="4" id="KW-0046">Antibiotic resistance</keyword>
<dbReference type="NCBIfam" id="TIGR00231">
    <property type="entry name" value="small_GTP"/>
    <property type="match status" value="1"/>
</dbReference>
<dbReference type="SUPFAM" id="SSF54980">
    <property type="entry name" value="EF-G C-terminal domain-like"/>
    <property type="match status" value="2"/>
</dbReference>
<evidence type="ECO:0000256" key="5">
    <source>
        <dbReference type="SAM" id="MobiDB-lite"/>
    </source>
</evidence>
<keyword evidence="2" id="KW-0648">Protein biosynthesis</keyword>
<dbReference type="InterPro" id="IPR020568">
    <property type="entry name" value="Ribosomal_Su5_D2-typ_SF"/>
</dbReference>
<dbReference type="SUPFAM" id="SSF52540">
    <property type="entry name" value="P-loop containing nucleoside triphosphate hydrolases"/>
    <property type="match status" value="1"/>
</dbReference>
<evidence type="ECO:0000256" key="3">
    <source>
        <dbReference type="ARBA" id="ARBA00023134"/>
    </source>
</evidence>
<dbReference type="EMBL" id="JBBMFK010000011">
    <property type="protein sequence ID" value="MEQ2443469.1"/>
    <property type="molecule type" value="Genomic_DNA"/>
</dbReference>
<feature type="domain" description="Tr-type G" evidence="6">
    <location>
        <begin position="11"/>
        <end position="238"/>
    </location>
</feature>
<dbReference type="Gene3D" id="3.30.230.10">
    <property type="match status" value="1"/>
</dbReference>
<evidence type="ECO:0000313" key="7">
    <source>
        <dbReference type="EMBL" id="MEQ2443469.1"/>
    </source>
</evidence>
<dbReference type="SUPFAM" id="SSF50447">
    <property type="entry name" value="Translation proteins"/>
    <property type="match status" value="1"/>
</dbReference>
<protein>
    <submittedName>
        <fullName evidence="7">Translation factor GTPase family protein</fullName>
    </submittedName>
</protein>
<dbReference type="Proteomes" id="UP001464378">
    <property type="component" value="Unassembled WGS sequence"/>
</dbReference>
<dbReference type="CDD" id="cd10912">
    <property type="entry name" value="PIN_YacP-like"/>
    <property type="match status" value="1"/>
</dbReference>
<dbReference type="Pfam" id="PF00679">
    <property type="entry name" value="EFG_C"/>
    <property type="match status" value="1"/>
</dbReference>
<keyword evidence="3" id="KW-0342">GTP-binding</keyword>
<evidence type="ECO:0000256" key="2">
    <source>
        <dbReference type="ARBA" id="ARBA00022917"/>
    </source>
</evidence>
<dbReference type="Pfam" id="PF03764">
    <property type="entry name" value="EFG_IV"/>
    <property type="match status" value="1"/>
</dbReference>
<feature type="region of interest" description="Disordered" evidence="5">
    <location>
        <begin position="872"/>
        <end position="896"/>
    </location>
</feature>
<dbReference type="PROSITE" id="PS51722">
    <property type="entry name" value="G_TR_2"/>
    <property type="match status" value="1"/>
</dbReference>
<gene>
    <name evidence="7" type="ORF">WMO64_08290</name>
</gene>
<evidence type="ECO:0000313" key="8">
    <source>
        <dbReference type="Proteomes" id="UP001464378"/>
    </source>
</evidence>
<dbReference type="Pfam" id="PF05991">
    <property type="entry name" value="NYN_YacP"/>
    <property type="match status" value="1"/>
</dbReference>
<dbReference type="InterPro" id="IPR005225">
    <property type="entry name" value="Small_GTP-bd"/>
</dbReference>
<dbReference type="InterPro" id="IPR005517">
    <property type="entry name" value="Transl_elong_EFG/EF2_IV"/>
</dbReference>
<evidence type="ECO:0000256" key="1">
    <source>
        <dbReference type="ARBA" id="ARBA00022741"/>
    </source>
</evidence>
<dbReference type="InterPro" id="IPR035647">
    <property type="entry name" value="EFG_III/V"/>
</dbReference>
<name>A0ABV1E835_9FIRM</name>
<keyword evidence="8" id="KW-1185">Reference proteome</keyword>
<dbReference type="RefSeq" id="WP_349231672.1">
    <property type="nucleotide sequence ID" value="NZ_JBBMFK010000011.1"/>
</dbReference>
<dbReference type="InterPro" id="IPR035650">
    <property type="entry name" value="Tet_C"/>
</dbReference>
<dbReference type="Gene3D" id="2.40.30.10">
    <property type="entry name" value="Translation factors"/>
    <property type="match status" value="1"/>
</dbReference>
<feature type="compositionally biased region" description="Basic and acidic residues" evidence="5">
    <location>
        <begin position="876"/>
        <end position="896"/>
    </location>
</feature>
<dbReference type="InterPro" id="IPR010298">
    <property type="entry name" value="YacP-like"/>
</dbReference>
<dbReference type="PANTHER" id="PTHR43261:SF1">
    <property type="entry name" value="RIBOSOME-RELEASING FACTOR 2, MITOCHONDRIAL"/>
    <property type="match status" value="1"/>
</dbReference>
<dbReference type="Gene3D" id="3.40.50.300">
    <property type="entry name" value="P-loop containing nucleotide triphosphate hydrolases"/>
    <property type="match status" value="1"/>
</dbReference>
<keyword evidence="1" id="KW-0547">Nucleotide-binding</keyword>
<evidence type="ECO:0000256" key="4">
    <source>
        <dbReference type="ARBA" id="ARBA00023251"/>
    </source>
</evidence>
<dbReference type="InterPro" id="IPR027417">
    <property type="entry name" value="P-loop_NTPase"/>
</dbReference>
<dbReference type="SMART" id="SM00838">
    <property type="entry name" value="EFG_C"/>
    <property type="match status" value="1"/>
</dbReference>
<dbReference type="PRINTS" id="PR00315">
    <property type="entry name" value="ELONGATNFCT"/>
</dbReference>
<dbReference type="Gene3D" id="3.30.70.240">
    <property type="match status" value="1"/>
</dbReference>
<dbReference type="InterPro" id="IPR031157">
    <property type="entry name" value="G_TR_CS"/>
</dbReference>